<protein>
    <submittedName>
        <fullName evidence="1">Uncharacterized protein</fullName>
    </submittedName>
</protein>
<dbReference type="RefSeq" id="WP_111649366.1">
    <property type="nucleotide sequence ID" value="NZ_JACHWI010000002.1"/>
</dbReference>
<name>A0A327ZEW7_9ACTN</name>
<dbReference type="InterPro" id="IPR056298">
    <property type="entry name" value="AlkZ-rel"/>
</dbReference>
<dbReference type="EMBL" id="QLMJ01000005">
    <property type="protein sequence ID" value="RAK38264.1"/>
    <property type="molecule type" value="Genomic_DNA"/>
</dbReference>
<comment type="caution">
    <text evidence="1">The sequence shown here is derived from an EMBL/GenBank/DDBJ whole genome shotgun (WGS) entry which is preliminary data.</text>
</comment>
<sequence>MTDTTDLTEARLERWWLNRPPIRTLDEARAYVEDLHLCLLFGGAQARYPSLREVSRDDSVEREPSGWGADIEAMWTWKDELPVRGEAWLGRYLSGKQTLLSPALLADLYDWPGDDDDFAAVPDLSPASRKLASHLLDEGPTSTRVLRSVLGFAPKTVDKAIAELGRCLLITNFGVESGPGWDSCVLELSTRVFPLASLGPRADRDAAAAARFAGTMLVARPIDLRRAFAWPADRAAAAAGSLT</sequence>
<evidence type="ECO:0000313" key="1">
    <source>
        <dbReference type="EMBL" id="RAK38264.1"/>
    </source>
</evidence>
<dbReference type="OrthoDB" id="3348334at2"/>
<reference evidence="1 2" key="1">
    <citation type="submission" date="2018-06" db="EMBL/GenBank/DDBJ databases">
        <title>Genomic Encyclopedia of Type Strains, Phase III (KMG-III): the genomes of soil and plant-associated and newly described type strains.</title>
        <authorList>
            <person name="Whitman W."/>
        </authorList>
    </citation>
    <scope>NUCLEOTIDE SEQUENCE [LARGE SCALE GENOMIC DNA]</scope>
    <source>
        <strain evidence="1 2">CGMCC 4.7090</strain>
    </source>
</reference>
<dbReference type="Pfam" id="PF24741">
    <property type="entry name" value="AlkZ-rel"/>
    <property type="match status" value="1"/>
</dbReference>
<dbReference type="Proteomes" id="UP000249341">
    <property type="component" value="Unassembled WGS sequence"/>
</dbReference>
<gene>
    <name evidence="1" type="ORF">B0I29_105212</name>
</gene>
<proteinExistence type="predicted"/>
<organism evidence="1 2">
    <name type="scientific">Actinoplanes lutulentus</name>
    <dbReference type="NCBI Taxonomy" id="1287878"/>
    <lineage>
        <taxon>Bacteria</taxon>
        <taxon>Bacillati</taxon>
        <taxon>Actinomycetota</taxon>
        <taxon>Actinomycetes</taxon>
        <taxon>Micromonosporales</taxon>
        <taxon>Micromonosporaceae</taxon>
        <taxon>Actinoplanes</taxon>
    </lineage>
</organism>
<accession>A0A327ZEW7</accession>
<evidence type="ECO:0000313" key="2">
    <source>
        <dbReference type="Proteomes" id="UP000249341"/>
    </source>
</evidence>
<dbReference type="AlphaFoldDB" id="A0A327ZEW7"/>
<keyword evidence="2" id="KW-1185">Reference proteome</keyword>